<protein>
    <submittedName>
        <fullName evidence="9">ABC transporter permease</fullName>
    </submittedName>
</protein>
<dbReference type="SUPFAM" id="SSF161098">
    <property type="entry name" value="MetI-like"/>
    <property type="match status" value="1"/>
</dbReference>
<feature type="domain" description="ABC transmembrane type-1" evidence="8">
    <location>
        <begin position="75"/>
        <end position="276"/>
    </location>
</feature>
<evidence type="ECO:0000256" key="3">
    <source>
        <dbReference type="ARBA" id="ARBA00022475"/>
    </source>
</evidence>
<dbReference type="GO" id="GO:0071916">
    <property type="term" value="F:dipeptide transmembrane transporter activity"/>
    <property type="evidence" value="ECO:0007669"/>
    <property type="project" value="TreeGrafter"/>
</dbReference>
<feature type="transmembrane region" description="Helical" evidence="7">
    <location>
        <begin position="114"/>
        <end position="141"/>
    </location>
</feature>
<gene>
    <name evidence="9" type="ORF">JCR33_20300</name>
</gene>
<comment type="caution">
    <text evidence="9">The sequence shown here is derived from an EMBL/GenBank/DDBJ whole genome shotgun (WGS) entry which is preliminary data.</text>
</comment>
<dbReference type="Proteomes" id="UP000609531">
    <property type="component" value="Unassembled WGS sequence"/>
</dbReference>
<comment type="similarity">
    <text evidence="7">Belongs to the binding-protein-dependent transport system permease family.</text>
</comment>
<dbReference type="InterPro" id="IPR000515">
    <property type="entry name" value="MetI-like"/>
</dbReference>
<reference evidence="9" key="1">
    <citation type="submission" date="2020-12" db="EMBL/GenBank/DDBJ databases">
        <title>Bacterial taxonomy.</title>
        <authorList>
            <person name="Pan X."/>
        </authorList>
    </citation>
    <scope>NUCLEOTIDE SEQUENCE</scope>
    <source>
        <strain evidence="9">B2012</strain>
    </source>
</reference>
<evidence type="ECO:0000256" key="5">
    <source>
        <dbReference type="ARBA" id="ARBA00022989"/>
    </source>
</evidence>
<keyword evidence="5 7" id="KW-1133">Transmembrane helix</keyword>
<feature type="transmembrane region" description="Helical" evidence="7">
    <location>
        <begin position="253"/>
        <end position="276"/>
    </location>
</feature>
<organism evidence="9 10">
    <name type="scientific">Acuticoccus mangrovi</name>
    <dbReference type="NCBI Taxonomy" id="2796142"/>
    <lineage>
        <taxon>Bacteria</taxon>
        <taxon>Pseudomonadati</taxon>
        <taxon>Pseudomonadota</taxon>
        <taxon>Alphaproteobacteria</taxon>
        <taxon>Hyphomicrobiales</taxon>
        <taxon>Amorphaceae</taxon>
        <taxon>Acuticoccus</taxon>
    </lineage>
</organism>
<keyword evidence="10" id="KW-1185">Reference proteome</keyword>
<sequence length="285" mass="29829">MMEALPGDAAYRIAAGRYGYDMVTGAAAEQVRSELGLDRPAAERLLTWVGQTFTFDLGQSAVTGERVGHAIDHQLGHTVELALVAVAVALLIAVPIGVLAGLRPGSLFDRISAALAIVVRAMPAFLIGIVLMLVLAVELGLVPAAGHGHGGNFVLPALTLGIVLASVLTRVVRNAVAATVASDAFQFALHKGLPMRAAFLRHGVRNAAVPVVAYLGVQMALLLEGVVVVESVFSWPGIGHALTHAIFERDVPMLQGTALTLGLMFVLLSFLADLACRALDPRLNT</sequence>
<evidence type="ECO:0000256" key="7">
    <source>
        <dbReference type="RuleBase" id="RU363032"/>
    </source>
</evidence>
<evidence type="ECO:0000259" key="8">
    <source>
        <dbReference type="PROSITE" id="PS50928"/>
    </source>
</evidence>
<evidence type="ECO:0000256" key="1">
    <source>
        <dbReference type="ARBA" id="ARBA00004651"/>
    </source>
</evidence>
<dbReference type="InterPro" id="IPR035906">
    <property type="entry name" value="MetI-like_sf"/>
</dbReference>
<evidence type="ECO:0000256" key="6">
    <source>
        <dbReference type="ARBA" id="ARBA00023136"/>
    </source>
</evidence>
<accession>A0A934IKA1</accession>
<evidence type="ECO:0000313" key="10">
    <source>
        <dbReference type="Proteomes" id="UP000609531"/>
    </source>
</evidence>
<keyword evidence="6 7" id="KW-0472">Membrane</keyword>
<dbReference type="PROSITE" id="PS50928">
    <property type="entry name" value="ABC_TM1"/>
    <property type="match status" value="1"/>
</dbReference>
<dbReference type="CDD" id="cd06261">
    <property type="entry name" value="TM_PBP2"/>
    <property type="match status" value="1"/>
</dbReference>
<name>A0A934IKA1_9HYPH</name>
<dbReference type="Gene3D" id="1.10.3720.10">
    <property type="entry name" value="MetI-like"/>
    <property type="match status" value="1"/>
</dbReference>
<feature type="transmembrane region" description="Helical" evidence="7">
    <location>
        <begin position="153"/>
        <end position="172"/>
    </location>
</feature>
<dbReference type="AlphaFoldDB" id="A0A934IKA1"/>
<feature type="transmembrane region" description="Helical" evidence="7">
    <location>
        <begin position="211"/>
        <end position="233"/>
    </location>
</feature>
<keyword evidence="2 7" id="KW-0813">Transport</keyword>
<dbReference type="Pfam" id="PF00528">
    <property type="entry name" value="BPD_transp_1"/>
    <property type="match status" value="1"/>
</dbReference>
<proteinExistence type="inferred from homology"/>
<dbReference type="PANTHER" id="PTHR43163:SF6">
    <property type="entry name" value="DIPEPTIDE TRANSPORT SYSTEM PERMEASE PROTEIN DPPB-RELATED"/>
    <property type="match status" value="1"/>
</dbReference>
<evidence type="ECO:0000256" key="4">
    <source>
        <dbReference type="ARBA" id="ARBA00022692"/>
    </source>
</evidence>
<keyword evidence="3" id="KW-1003">Cell membrane</keyword>
<evidence type="ECO:0000256" key="2">
    <source>
        <dbReference type="ARBA" id="ARBA00022448"/>
    </source>
</evidence>
<comment type="subcellular location">
    <subcellularLocation>
        <location evidence="1 7">Cell membrane</location>
        <topology evidence="1 7">Multi-pass membrane protein</topology>
    </subcellularLocation>
</comment>
<keyword evidence="4 7" id="KW-0812">Transmembrane</keyword>
<dbReference type="GO" id="GO:0005886">
    <property type="term" value="C:plasma membrane"/>
    <property type="evidence" value="ECO:0007669"/>
    <property type="project" value="UniProtKB-SubCell"/>
</dbReference>
<evidence type="ECO:0000313" key="9">
    <source>
        <dbReference type="EMBL" id="MBJ3778053.1"/>
    </source>
</evidence>
<feature type="transmembrane region" description="Helical" evidence="7">
    <location>
        <begin position="81"/>
        <end position="102"/>
    </location>
</feature>
<dbReference type="EMBL" id="JAEKJA010000023">
    <property type="protein sequence ID" value="MBJ3778053.1"/>
    <property type="molecule type" value="Genomic_DNA"/>
</dbReference>
<dbReference type="PANTHER" id="PTHR43163">
    <property type="entry name" value="DIPEPTIDE TRANSPORT SYSTEM PERMEASE PROTEIN DPPB-RELATED"/>
    <property type="match status" value="1"/>
</dbReference>